<dbReference type="Pfam" id="PF02621">
    <property type="entry name" value="VitK2_biosynth"/>
    <property type="match status" value="1"/>
</dbReference>
<dbReference type="EMBL" id="VSSQ01085266">
    <property type="protein sequence ID" value="MPN32978.1"/>
    <property type="molecule type" value="Genomic_DNA"/>
</dbReference>
<dbReference type="GO" id="GO:0016829">
    <property type="term" value="F:lyase activity"/>
    <property type="evidence" value="ECO:0007669"/>
    <property type="project" value="UniProtKB-KW"/>
</dbReference>
<comment type="caution">
    <text evidence="3">The sequence shown here is derived from an EMBL/GenBank/DDBJ whole genome shotgun (WGS) entry which is preliminary data.</text>
</comment>
<dbReference type="EC" id="4.2.1.151" evidence="3"/>
<reference evidence="3" key="1">
    <citation type="submission" date="2019-08" db="EMBL/GenBank/DDBJ databases">
        <authorList>
            <person name="Kucharzyk K."/>
            <person name="Murdoch R.W."/>
            <person name="Higgins S."/>
            <person name="Loffler F."/>
        </authorList>
    </citation>
    <scope>NUCLEOTIDE SEQUENCE</scope>
</reference>
<evidence type="ECO:0000256" key="1">
    <source>
        <dbReference type="ARBA" id="ARBA00022428"/>
    </source>
</evidence>
<accession>A0A645H1U8</accession>
<organism evidence="3">
    <name type="scientific">bioreactor metagenome</name>
    <dbReference type="NCBI Taxonomy" id="1076179"/>
    <lineage>
        <taxon>unclassified sequences</taxon>
        <taxon>metagenomes</taxon>
        <taxon>ecological metagenomes</taxon>
    </lineage>
</organism>
<dbReference type="InterPro" id="IPR030868">
    <property type="entry name" value="MqnA"/>
</dbReference>
<protein>
    <submittedName>
        <fullName evidence="3">Chorismate dehydratase</fullName>
        <ecNumber evidence="3">4.2.1.151</ecNumber>
    </submittedName>
</protein>
<keyword evidence="2 3" id="KW-0456">Lyase</keyword>
<dbReference type="CDD" id="cd13634">
    <property type="entry name" value="PBP2_Sco4506"/>
    <property type="match status" value="1"/>
</dbReference>
<evidence type="ECO:0000256" key="2">
    <source>
        <dbReference type="ARBA" id="ARBA00023239"/>
    </source>
</evidence>
<dbReference type="SUPFAM" id="SSF53850">
    <property type="entry name" value="Periplasmic binding protein-like II"/>
    <property type="match status" value="1"/>
</dbReference>
<evidence type="ECO:0000313" key="3">
    <source>
        <dbReference type="EMBL" id="MPN32978.1"/>
    </source>
</evidence>
<dbReference type="PANTHER" id="PTHR37690">
    <property type="entry name" value="CHORISMATE DEHYDRATASE"/>
    <property type="match status" value="1"/>
</dbReference>
<dbReference type="PANTHER" id="PTHR37690:SF1">
    <property type="entry name" value="CHORISMATE DEHYDRATASE"/>
    <property type="match status" value="1"/>
</dbReference>
<name>A0A645H1U8_9ZZZZ</name>
<keyword evidence="1" id="KW-0474">Menaquinone biosynthesis</keyword>
<dbReference type="InterPro" id="IPR003773">
    <property type="entry name" value="Menaquinone_biosynth"/>
</dbReference>
<sequence length="200" mass="22870">MQSILLVSKKPIEQLRKAVIALTAKSETSHCLLKIILHDAYQADPDYFITEQSLDGGVLNQADAVLYIGDDALYNFHHRHSELFYYDLGEEWKKLTGLPMVYAVWIARHSFAFEHPDLLQHVYKQVTGGFAYGLQHMDQAVAAFVDEVPFTAQQVAYYLNLLNWSFSPAHEEALLTFYTRAYQLGLIAKVPDLEFAEVKR</sequence>
<dbReference type="AlphaFoldDB" id="A0A645H1U8"/>
<dbReference type="Gene3D" id="3.40.190.10">
    <property type="entry name" value="Periplasmic binding protein-like II"/>
    <property type="match status" value="1"/>
</dbReference>
<gene>
    <name evidence="3" type="primary">mqnA_5</name>
    <name evidence="3" type="ORF">SDC9_180461</name>
</gene>
<proteinExistence type="predicted"/>
<dbReference type="GO" id="GO:0009234">
    <property type="term" value="P:menaquinone biosynthetic process"/>
    <property type="evidence" value="ECO:0007669"/>
    <property type="project" value="UniProtKB-KW"/>
</dbReference>